<feature type="domain" description="Enoyl reductase (ER)" evidence="13">
    <location>
        <begin position="564"/>
        <end position="895"/>
    </location>
</feature>
<dbReference type="GeneID" id="85225956"/>
<dbReference type="Pfam" id="PF02878">
    <property type="entry name" value="PGM_PMM_I"/>
    <property type="match status" value="1"/>
</dbReference>
<comment type="catalytic activity">
    <reaction evidence="11">
        <text>alpha-D-glucose 1,6-bisphosphate + L-seryl-[protein] = O-phospho-L-seryl-[protein] + alpha-D-glucose 6-phosphate</text>
        <dbReference type="Rhea" id="RHEA:68752"/>
        <dbReference type="Rhea" id="RHEA-COMP:9863"/>
        <dbReference type="Rhea" id="RHEA-COMP:11604"/>
        <dbReference type="ChEBI" id="CHEBI:29999"/>
        <dbReference type="ChEBI" id="CHEBI:58225"/>
        <dbReference type="ChEBI" id="CHEBI:58392"/>
        <dbReference type="ChEBI" id="CHEBI:83421"/>
    </reaction>
</comment>
<dbReference type="PANTHER" id="PTHR22573:SF2">
    <property type="entry name" value="PHOSPHOGLUCOMUTASE"/>
    <property type="match status" value="1"/>
</dbReference>
<dbReference type="CDD" id="cd05276">
    <property type="entry name" value="p53_inducible_oxidoreductase"/>
    <property type="match status" value="1"/>
</dbReference>
<evidence type="ECO:0000256" key="6">
    <source>
        <dbReference type="ARBA" id="ARBA00022553"/>
    </source>
</evidence>
<name>A0AAF0EY61_9BASI</name>
<dbReference type="Gene3D" id="3.40.50.720">
    <property type="entry name" value="NAD(P)-binding Rossmann-like Domain"/>
    <property type="match status" value="1"/>
</dbReference>
<dbReference type="GO" id="GO:0005829">
    <property type="term" value="C:cytosol"/>
    <property type="evidence" value="ECO:0007669"/>
    <property type="project" value="TreeGrafter"/>
</dbReference>
<proteinExistence type="inferred from homology"/>
<dbReference type="SMART" id="SM00829">
    <property type="entry name" value="PKS_ER"/>
    <property type="match status" value="1"/>
</dbReference>
<evidence type="ECO:0000256" key="9">
    <source>
        <dbReference type="ARBA" id="ARBA00023235"/>
    </source>
</evidence>
<keyword evidence="5" id="KW-0313">Glucose metabolism</keyword>
<dbReference type="RefSeq" id="XP_060122230.1">
    <property type="nucleotide sequence ID" value="XM_060266247.1"/>
</dbReference>
<evidence type="ECO:0000313" key="14">
    <source>
        <dbReference type="EMBL" id="WFD39333.1"/>
    </source>
</evidence>
<dbReference type="FunFam" id="3.30.310.50:FF:000002">
    <property type="entry name" value="Phosphoglucomutase 5"/>
    <property type="match status" value="1"/>
</dbReference>
<dbReference type="InterPro" id="IPR005845">
    <property type="entry name" value="A-D-PHexomutase_a/b/a-II"/>
</dbReference>
<dbReference type="GO" id="GO:0004614">
    <property type="term" value="F:phosphoglucomutase activity"/>
    <property type="evidence" value="ECO:0007669"/>
    <property type="project" value="UniProtKB-EC"/>
</dbReference>
<evidence type="ECO:0000256" key="8">
    <source>
        <dbReference type="ARBA" id="ARBA00022842"/>
    </source>
</evidence>
<evidence type="ECO:0000259" key="13">
    <source>
        <dbReference type="SMART" id="SM00829"/>
    </source>
</evidence>
<dbReference type="EC" id="5.4.2.2" evidence="4"/>
<dbReference type="PROSITE" id="PS00710">
    <property type="entry name" value="PGM_PMM"/>
    <property type="match status" value="1"/>
</dbReference>
<dbReference type="Gene3D" id="3.90.180.10">
    <property type="entry name" value="Medium-chain alcohol dehydrogenases, catalytic domain"/>
    <property type="match status" value="1"/>
</dbReference>
<evidence type="ECO:0000256" key="4">
    <source>
        <dbReference type="ARBA" id="ARBA00012728"/>
    </source>
</evidence>
<dbReference type="InterPro" id="IPR011032">
    <property type="entry name" value="GroES-like_sf"/>
</dbReference>
<dbReference type="FunFam" id="3.40.120.10:FF:000004">
    <property type="entry name" value="Phosphoglucomutase 5"/>
    <property type="match status" value="1"/>
</dbReference>
<keyword evidence="10" id="KW-0119">Carbohydrate metabolism</keyword>
<keyword evidence="7" id="KW-0479">Metal-binding</keyword>
<dbReference type="PRINTS" id="PR00509">
    <property type="entry name" value="PGMPMM"/>
</dbReference>
<comment type="catalytic activity">
    <reaction evidence="12">
        <text>O-phospho-L-seryl-[protein] + alpha-D-glucose 1-phosphate = alpha-D-glucose 1,6-bisphosphate + L-seryl-[protein]</text>
        <dbReference type="Rhea" id="RHEA:68748"/>
        <dbReference type="Rhea" id="RHEA-COMP:9863"/>
        <dbReference type="Rhea" id="RHEA-COMP:11604"/>
        <dbReference type="ChEBI" id="CHEBI:29999"/>
        <dbReference type="ChEBI" id="CHEBI:58392"/>
        <dbReference type="ChEBI" id="CHEBI:58601"/>
        <dbReference type="ChEBI" id="CHEBI:83421"/>
    </reaction>
</comment>
<dbReference type="GO" id="GO:0006006">
    <property type="term" value="P:glucose metabolic process"/>
    <property type="evidence" value="ECO:0007669"/>
    <property type="project" value="UniProtKB-KW"/>
</dbReference>
<dbReference type="NCBIfam" id="NF005737">
    <property type="entry name" value="PRK07564.1-1"/>
    <property type="match status" value="1"/>
</dbReference>
<evidence type="ECO:0000256" key="12">
    <source>
        <dbReference type="ARBA" id="ARBA00049409"/>
    </source>
</evidence>
<evidence type="ECO:0000256" key="10">
    <source>
        <dbReference type="ARBA" id="ARBA00023277"/>
    </source>
</evidence>
<dbReference type="Pfam" id="PF02880">
    <property type="entry name" value="PGM_PMM_III"/>
    <property type="match status" value="1"/>
</dbReference>
<accession>A0AAF0EY61</accession>
<evidence type="ECO:0000256" key="2">
    <source>
        <dbReference type="ARBA" id="ARBA00001946"/>
    </source>
</evidence>
<comment type="cofactor">
    <cofactor evidence="2">
        <name>Mg(2+)</name>
        <dbReference type="ChEBI" id="CHEBI:18420"/>
    </cofactor>
</comment>
<dbReference type="GO" id="GO:0000287">
    <property type="term" value="F:magnesium ion binding"/>
    <property type="evidence" value="ECO:0007669"/>
    <property type="project" value="InterPro"/>
</dbReference>
<dbReference type="Gene3D" id="3.40.120.10">
    <property type="entry name" value="Alpha-D-Glucose-1,6-Bisphosphate, subunit A, domain 3"/>
    <property type="match status" value="3"/>
</dbReference>
<organism evidence="14 15">
    <name type="scientific">Malassezia japonica</name>
    <dbReference type="NCBI Taxonomy" id="223818"/>
    <lineage>
        <taxon>Eukaryota</taxon>
        <taxon>Fungi</taxon>
        <taxon>Dikarya</taxon>
        <taxon>Basidiomycota</taxon>
        <taxon>Ustilaginomycotina</taxon>
        <taxon>Malasseziomycetes</taxon>
        <taxon>Malasseziales</taxon>
        <taxon>Malasseziaceae</taxon>
        <taxon>Malassezia</taxon>
    </lineage>
</organism>
<sequence>MAVETVATKPFEGQKPGTSGLRKRVKVFEQAHYTENFVQCILDAIPGGAQGATLVVGGDGRYFSVPAVQKIIRLSAGNGVKKLIIGQNGILSTPAASHVIRLRKATGGILLTASHNPGGPDADFGIKYNMENGGPAPEAVTNQIYKRTTEITEYKEVKGNDVDLSKIGTSQFGDLEVEVIDSVKDYVEYLGQIFDFDLIRSFLSSGDFSVRFDGLHGVTGPYAKALFVEQFGLGDKAVQNCVPLPDFGGGHPDPNLTYAKTLVDAVESEGLSFGAASDGDGDRNMILGKGAFVNPSDSVAIIADWAQKAIPYFAKGIHGLARSMPTSGAIDRVARARNYELFEVPTGWKFFGNLMDAGRLSICGEESFGTGSDHIREKDGLWAVVAWLSILAAANKEKAGTSVADVLQGHYAKYGRNFFSRYDYEEVDSDGAKKVMDLLRSRFSEPSFKGSKLGPFTVADADDFSYTDPIDKSVSKNQGLYVLFDDGSRIIFRLSGTGSAGATIRLYVEKYTHDTAEYTADVQKALKPLIDEALNLAQLEQLTGRSAPTVITTMRAVLIRDKVGPSSALYIGDAPTPQLADGQNGGKDDVIVKVKAFGLNRMDLLQREGKYPIPPGASPILGVEFSGHVAEVGAGVSSVAPGDEVFGLATGGAYADYVRIPAPMVMKKPTELSWVQAASMPEAFLTAFQALHVLGSLQKGEDLLVHAGASGVGLAAIQLAKAHGARHVYVTAGSEEKIAFCQSLGATAGFNYKTGSWKEGLMQATDNQGVDVIMDFVGAPYFADNLASLKRDGRLTMQGFMGGAVAKDVNLGTILAKRLRIEGSTLRSRSLDYQSKLVQDFFHSGGLQAITKGVQRDKTEVGSPRLVVYDTFDWNEIRQAHDTMAANKNTGKIVVTIS</sequence>
<dbReference type="InterPro" id="IPR016055">
    <property type="entry name" value="A-D-PHexomutase_a/b/a-I/II/III"/>
</dbReference>
<dbReference type="InterPro" id="IPR016066">
    <property type="entry name" value="A-D-PHexomutase_CS"/>
</dbReference>
<dbReference type="InterPro" id="IPR005844">
    <property type="entry name" value="A-D-PHexomutase_a/b/a-I"/>
</dbReference>
<dbReference type="Pfam" id="PF24947">
    <property type="entry name" value="PGM1_C_vert_fung"/>
    <property type="match status" value="1"/>
</dbReference>
<dbReference type="CDD" id="cd03085">
    <property type="entry name" value="PGM1"/>
    <property type="match status" value="1"/>
</dbReference>
<dbReference type="FunFam" id="3.40.120.10:FF:000005">
    <property type="entry name" value="Phosphoglucomutase 5"/>
    <property type="match status" value="1"/>
</dbReference>
<dbReference type="PANTHER" id="PTHR22573">
    <property type="entry name" value="PHOSPHOHEXOMUTASE FAMILY MEMBER"/>
    <property type="match status" value="1"/>
</dbReference>
<comment type="similarity">
    <text evidence="3">Belongs to the phosphohexose mutase family.</text>
</comment>
<dbReference type="FunFam" id="3.40.120.10:FF:000009">
    <property type="entry name" value="Phosphoglucomutase, cytoplasmic 1"/>
    <property type="match status" value="1"/>
</dbReference>
<dbReference type="InterPro" id="IPR036291">
    <property type="entry name" value="NAD(P)-bd_dom_sf"/>
</dbReference>
<dbReference type="Pfam" id="PF08240">
    <property type="entry name" value="ADH_N"/>
    <property type="match status" value="1"/>
</dbReference>
<evidence type="ECO:0000256" key="1">
    <source>
        <dbReference type="ARBA" id="ARBA00000443"/>
    </source>
</evidence>
<dbReference type="NCBIfam" id="TIGR02824">
    <property type="entry name" value="quinone_pig3"/>
    <property type="match status" value="1"/>
</dbReference>
<evidence type="ECO:0000256" key="11">
    <source>
        <dbReference type="ARBA" id="ARBA00049318"/>
    </source>
</evidence>
<dbReference type="InterPro" id="IPR005846">
    <property type="entry name" value="A-D-PHexomutase_a/b/a-III"/>
</dbReference>
<dbReference type="SUPFAM" id="SSF50129">
    <property type="entry name" value="GroES-like"/>
    <property type="match status" value="1"/>
</dbReference>
<dbReference type="EMBL" id="CP119960">
    <property type="protein sequence ID" value="WFD39333.1"/>
    <property type="molecule type" value="Genomic_DNA"/>
</dbReference>
<dbReference type="Pfam" id="PF00107">
    <property type="entry name" value="ADH_zinc_N"/>
    <property type="match status" value="1"/>
</dbReference>
<dbReference type="SUPFAM" id="SSF51735">
    <property type="entry name" value="NAD(P)-binding Rossmann-fold domains"/>
    <property type="match status" value="1"/>
</dbReference>
<dbReference type="SUPFAM" id="SSF53738">
    <property type="entry name" value="Phosphoglucomutase, first 3 domains"/>
    <property type="match status" value="3"/>
</dbReference>
<dbReference type="InterPro" id="IPR013149">
    <property type="entry name" value="ADH-like_C"/>
</dbReference>
<dbReference type="InterPro" id="IPR045244">
    <property type="entry name" value="PGM"/>
</dbReference>
<evidence type="ECO:0000256" key="3">
    <source>
        <dbReference type="ARBA" id="ARBA00010231"/>
    </source>
</evidence>
<dbReference type="InterPro" id="IPR013154">
    <property type="entry name" value="ADH-like_N"/>
</dbReference>
<dbReference type="Pfam" id="PF02879">
    <property type="entry name" value="PGM_PMM_II"/>
    <property type="match status" value="1"/>
</dbReference>
<reference evidence="14" key="1">
    <citation type="submission" date="2023-03" db="EMBL/GenBank/DDBJ databases">
        <title>Mating type loci evolution in Malassezia.</title>
        <authorList>
            <person name="Coelho M.A."/>
        </authorList>
    </citation>
    <scope>NUCLEOTIDE SEQUENCE</scope>
    <source>
        <strain evidence="14">CBS 9431</strain>
    </source>
</reference>
<dbReference type="InterPro" id="IPR020843">
    <property type="entry name" value="ER"/>
</dbReference>
<evidence type="ECO:0000256" key="5">
    <source>
        <dbReference type="ARBA" id="ARBA00022526"/>
    </source>
</evidence>
<protein>
    <recommendedName>
        <fullName evidence="4">phosphoglucomutase (alpha-D-glucose-1,6-bisphosphate-dependent)</fullName>
        <ecNumber evidence="4">5.4.2.2</ecNumber>
    </recommendedName>
</protein>
<dbReference type="AlphaFoldDB" id="A0AAF0EY61"/>
<evidence type="ECO:0000256" key="7">
    <source>
        <dbReference type="ARBA" id="ARBA00022723"/>
    </source>
</evidence>
<evidence type="ECO:0000313" key="15">
    <source>
        <dbReference type="Proteomes" id="UP001217754"/>
    </source>
</evidence>
<keyword evidence="9 14" id="KW-0413">Isomerase</keyword>
<dbReference type="Proteomes" id="UP001217754">
    <property type="component" value="Chromosome 3"/>
</dbReference>
<dbReference type="InterPro" id="IPR014189">
    <property type="entry name" value="Quinone_OxRdtase_PIG3"/>
</dbReference>
<dbReference type="InterPro" id="IPR036900">
    <property type="entry name" value="A-D-PHexomutase_C_sf"/>
</dbReference>
<dbReference type="InterPro" id="IPR005841">
    <property type="entry name" value="Alpha-D-phosphohexomutase_SF"/>
</dbReference>
<keyword evidence="6" id="KW-0597">Phosphoprotein</keyword>
<dbReference type="SUPFAM" id="SSF55957">
    <property type="entry name" value="Phosphoglucomutase, C-terminal domain"/>
    <property type="match status" value="1"/>
</dbReference>
<comment type="catalytic activity">
    <reaction evidence="1">
        <text>alpha-D-glucose 1-phosphate = alpha-D-glucose 6-phosphate</text>
        <dbReference type="Rhea" id="RHEA:23536"/>
        <dbReference type="ChEBI" id="CHEBI:58225"/>
        <dbReference type="ChEBI" id="CHEBI:58601"/>
        <dbReference type="EC" id="5.4.2.2"/>
    </reaction>
</comment>
<keyword evidence="15" id="KW-1185">Reference proteome</keyword>
<gene>
    <name evidence="14" type="primary">PGM2</name>
    <name evidence="14" type="ORF">MJAP1_002305</name>
</gene>
<dbReference type="GO" id="GO:0016491">
    <property type="term" value="F:oxidoreductase activity"/>
    <property type="evidence" value="ECO:0007669"/>
    <property type="project" value="InterPro"/>
</dbReference>
<dbReference type="Gene3D" id="3.30.310.50">
    <property type="entry name" value="Alpha-D-phosphohexomutase, C-terminal domain"/>
    <property type="match status" value="1"/>
</dbReference>
<keyword evidence="8" id="KW-0460">Magnesium</keyword>